<evidence type="ECO:0000256" key="6">
    <source>
        <dbReference type="PIRSR" id="PIRSR602403-1"/>
    </source>
</evidence>
<proteinExistence type="inferred from homology"/>
<keyword evidence="4 7" id="KW-0560">Oxidoreductase</keyword>
<evidence type="ECO:0000256" key="5">
    <source>
        <dbReference type="ARBA" id="ARBA00023004"/>
    </source>
</evidence>
<name>A0A8S0WS45_CYCAE</name>
<comment type="caution">
    <text evidence="8">The sequence shown here is derived from an EMBL/GenBank/DDBJ whole genome shotgun (WGS) entry which is preliminary data.</text>
</comment>
<dbReference type="SUPFAM" id="SSF48264">
    <property type="entry name" value="Cytochrome P450"/>
    <property type="match status" value="1"/>
</dbReference>
<sequence length="174" mass="19450">MHRVDSFIKESQRLNPVAICKRTVEPSVLLNRILMKDHIFSDGTAILKGTSIGVATDTTHLNADRYEDPHRFDGFRFVKLKARNLSHSPSSSFSQTNKFDITNTNSDSLGFGLGRHVCPGRFFAASELKIMLAHVVVMYDMKLAEGKRPDNVWLSVTCVPNPTAQVLFRRCGVA</sequence>
<dbReference type="InterPro" id="IPR002403">
    <property type="entry name" value="Cyt_P450_E_grp-IV"/>
</dbReference>
<reference evidence="8 9" key="1">
    <citation type="submission" date="2020-01" db="EMBL/GenBank/DDBJ databases">
        <authorList>
            <person name="Gupta K D."/>
        </authorList>
    </citation>
    <scope>NUCLEOTIDE SEQUENCE [LARGE SCALE GENOMIC DNA]</scope>
</reference>
<dbReference type="PROSITE" id="PS00086">
    <property type="entry name" value="CYTOCHROME_P450"/>
    <property type="match status" value="1"/>
</dbReference>
<evidence type="ECO:0000256" key="3">
    <source>
        <dbReference type="ARBA" id="ARBA00022723"/>
    </source>
</evidence>
<dbReference type="InterPro" id="IPR001128">
    <property type="entry name" value="Cyt_P450"/>
</dbReference>
<keyword evidence="7" id="KW-0503">Monooxygenase</keyword>
<dbReference type="EMBL" id="CACVBS010000043">
    <property type="protein sequence ID" value="CAA7264092.1"/>
    <property type="molecule type" value="Genomic_DNA"/>
</dbReference>
<evidence type="ECO:0000256" key="7">
    <source>
        <dbReference type="RuleBase" id="RU000461"/>
    </source>
</evidence>
<keyword evidence="5 6" id="KW-0408">Iron</keyword>
<dbReference type="GO" id="GO:0004497">
    <property type="term" value="F:monooxygenase activity"/>
    <property type="evidence" value="ECO:0007669"/>
    <property type="project" value="UniProtKB-KW"/>
</dbReference>
<dbReference type="OrthoDB" id="3248974at2759"/>
<dbReference type="InterPro" id="IPR017972">
    <property type="entry name" value="Cyt_P450_CS"/>
</dbReference>
<keyword evidence="3 6" id="KW-0479">Metal-binding</keyword>
<accession>A0A8S0WS45</accession>
<dbReference type="Proteomes" id="UP000467700">
    <property type="component" value="Unassembled WGS sequence"/>
</dbReference>
<keyword evidence="9" id="KW-1185">Reference proteome</keyword>
<comment type="similarity">
    <text evidence="2 7">Belongs to the cytochrome P450 family.</text>
</comment>
<keyword evidence="6 7" id="KW-0349">Heme</keyword>
<gene>
    <name evidence="8" type="ORF">AAE3_LOCUS6475</name>
</gene>
<dbReference type="AlphaFoldDB" id="A0A8S0WS45"/>
<dbReference type="GO" id="GO:0016705">
    <property type="term" value="F:oxidoreductase activity, acting on paired donors, with incorporation or reduction of molecular oxygen"/>
    <property type="evidence" value="ECO:0007669"/>
    <property type="project" value="InterPro"/>
</dbReference>
<evidence type="ECO:0000256" key="2">
    <source>
        <dbReference type="ARBA" id="ARBA00010617"/>
    </source>
</evidence>
<evidence type="ECO:0000256" key="4">
    <source>
        <dbReference type="ARBA" id="ARBA00023002"/>
    </source>
</evidence>
<dbReference type="PANTHER" id="PTHR46206">
    <property type="entry name" value="CYTOCHROME P450"/>
    <property type="match status" value="1"/>
</dbReference>
<protein>
    <recommendedName>
        <fullName evidence="10">Cytochrome P450</fullName>
    </recommendedName>
</protein>
<evidence type="ECO:0000313" key="8">
    <source>
        <dbReference type="EMBL" id="CAA7264092.1"/>
    </source>
</evidence>
<dbReference type="GO" id="GO:0020037">
    <property type="term" value="F:heme binding"/>
    <property type="evidence" value="ECO:0007669"/>
    <property type="project" value="InterPro"/>
</dbReference>
<evidence type="ECO:0008006" key="10">
    <source>
        <dbReference type="Google" id="ProtNLM"/>
    </source>
</evidence>
<organism evidence="8 9">
    <name type="scientific">Cyclocybe aegerita</name>
    <name type="common">Black poplar mushroom</name>
    <name type="synonym">Agrocybe aegerita</name>
    <dbReference type="NCBI Taxonomy" id="1973307"/>
    <lineage>
        <taxon>Eukaryota</taxon>
        <taxon>Fungi</taxon>
        <taxon>Dikarya</taxon>
        <taxon>Basidiomycota</taxon>
        <taxon>Agaricomycotina</taxon>
        <taxon>Agaricomycetes</taxon>
        <taxon>Agaricomycetidae</taxon>
        <taxon>Agaricales</taxon>
        <taxon>Agaricineae</taxon>
        <taxon>Bolbitiaceae</taxon>
        <taxon>Cyclocybe</taxon>
    </lineage>
</organism>
<dbReference type="GO" id="GO:0005506">
    <property type="term" value="F:iron ion binding"/>
    <property type="evidence" value="ECO:0007669"/>
    <property type="project" value="InterPro"/>
</dbReference>
<dbReference type="CDD" id="cd11041">
    <property type="entry name" value="CYP503A1-like"/>
    <property type="match status" value="1"/>
</dbReference>
<dbReference type="InterPro" id="IPR036396">
    <property type="entry name" value="Cyt_P450_sf"/>
</dbReference>
<feature type="binding site" description="axial binding residue" evidence="6">
    <location>
        <position position="118"/>
    </location>
    <ligand>
        <name>heme</name>
        <dbReference type="ChEBI" id="CHEBI:30413"/>
    </ligand>
    <ligandPart>
        <name>Fe</name>
        <dbReference type="ChEBI" id="CHEBI:18248"/>
    </ligandPart>
</feature>
<comment type="cofactor">
    <cofactor evidence="1 6">
        <name>heme</name>
        <dbReference type="ChEBI" id="CHEBI:30413"/>
    </cofactor>
</comment>
<evidence type="ECO:0000256" key="1">
    <source>
        <dbReference type="ARBA" id="ARBA00001971"/>
    </source>
</evidence>
<dbReference type="PRINTS" id="PR00465">
    <property type="entry name" value="EP450IV"/>
</dbReference>
<dbReference type="Gene3D" id="1.10.630.10">
    <property type="entry name" value="Cytochrome P450"/>
    <property type="match status" value="1"/>
</dbReference>
<evidence type="ECO:0000313" key="9">
    <source>
        <dbReference type="Proteomes" id="UP000467700"/>
    </source>
</evidence>
<dbReference type="Pfam" id="PF00067">
    <property type="entry name" value="p450"/>
    <property type="match status" value="1"/>
</dbReference>